<dbReference type="Proteomes" id="UP000295371">
    <property type="component" value="Unassembled WGS sequence"/>
</dbReference>
<feature type="domain" description="CN hydrolase" evidence="3">
    <location>
        <begin position="4"/>
        <end position="271"/>
    </location>
</feature>
<dbReference type="PROSITE" id="PS50263">
    <property type="entry name" value="CN_HYDROLASE"/>
    <property type="match status" value="1"/>
</dbReference>
<proteinExistence type="inferred from homology"/>
<dbReference type="InterPro" id="IPR044149">
    <property type="entry name" value="Nitrilases_CHs"/>
</dbReference>
<dbReference type="GO" id="GO:0051410">
    <property type="term" value="P:detoxification of nitrogen compound"/>
    <property type="evidence" value="ECO:0007669"/>
    <property type="project" value="TreeGrafter"/>
</dbReference>
<dbReference type="GO" id="GO:0000257">
    <property type="term" value="F:nitrilase activity"/>
    <property type="evidence" value="ECO:0007669"/>
    <property type="project" value="TreeGrafter"/>
</dbReference>
<evidence type="ECO:0000256" key="1">
    <source>
        <dbReference type="ARBA" id="ARBA00008129"/>
    </source>
</evidence>
<dbReference type="CDD" id="cd07564">
    <property type="entry name" value="nitrilases_CHs"/>
    <property type="match status" value="1"/>
</dbReference>
<reference evidence="4 5" key="1">
    <citation type="submission" date="2019-03" db="EMBL/GenBank/DDBJ databases">
        <title>Genomic Encyclopedia of Archaeal and Bacterial Type Strains, Phase II (KMG-II): from individual species to whole genera.</title>
        <authorList>
            <person name="Goeker M."/>
        </authorList>
    </citation>
    <scope>NUCLEOTIDE SEQUENCE [LARGE SCALE GENOMIC DNA]</scope>
    <source>
        <strain evidence="4 5">DSM 24323</strain>
    </source>
</reference>
<dbReference type="EMBL" id="SOAW01000001">
    <property type="protein sequence ID" value="TDT33938.1"/>
    <property type="molecule type" value="Genomic_DNA"/>
</dbReference>
<dbReference type="Gene3D" id="3.60.110.10">
    <property type="entry name" value="Carbon-nitrogen hydrolase"/>
    <property type="match status" value="1"/>
</dbReference>
<organism evidence="4 5">
    <name type="scientific">Naumannella halotolerans</name>
    <dbReference type="NCBI Taxonomy" id="993414"/>
    <lineage>
        <taxon>Bacteria</taxon>
        <taxon>Bacillati</taxon>
        <taxon>Actinomycetota</taxon>
        <taxon>Actinomycetes</taxon>
        <taxon>Propionibacteriales</taxon>
        <taxon>Propionibacteriaceae</taxon>
        <taxon>Naumannella</taxon>
    </lineage>
</organism>
<evidence type="ECO:0000256" key="2">
    <source>
        <dbReference type="SAM" id="MobiDB-lite"/>
    </source>
</evidence>
<dbReference type="PANTHER" id="PTHR46044">
    <property type="entry name" value="NITRILASE"/>
    <property type="match status" value="1"/>
</dbReference>
<keyword evidence="5" id="KW-1185">Reference proteome</keyword>
<dbReference type="SUPFAM" id="SSF56317">
    <property type="entry name" value="Carbon-nitrogen hydrolase"/>
    <property type="match status" value="1"/>
</dbReference>
<feature type="region of interest" description="Disordered" evidence="2">
    <location>
        <begin position="299"/>
        <end position="337"/>
    </location>
</feature>
<dbReference type="RefSeq" id="WP_133754375.1">
    <property type="nucleotide sequence ID" value="NZ_SOAW01000001.1"/>
</dbReference>
<evidence type="ECO:0000259" key="3">
    <source>
        <dbReference type="PROSITE" id="PS50263"/>
    </source>
</evidence>
<sequence length="337" mass="35627">MTKLRVAVAQAGSPLFDTTAAMRAARRWIGEAADAGARLVVLPEAFLGGYPKGLDFEITVGSRTDAGRELFRRYSDSAISVPGPETDELAALCAERGIDVVIGAIERSGGTLYCTSLFLSAADGLIGKHRKLLPTAAERFLWGAGDGSTLTTMDRGYGVIGSAICWENYMPLLRTAMYAQGVQLWCAPTVDDREVWASTMTHIALEGRCFVLSANQYLTRAGLPDDVHPVQGDDPDTVLIGGGSMIISPAGQVLAGPLRGGEGLLSAEIDLDDITRGHFDLDPVGHYARPDVFELRVDRRPRSSVTGPGRSAVIARGGQPGPVSRVDGSTPLDSSGG</sequence>
<dbReference type="InterPro" id="IPR003010">
    <property type="entry name" value="C-N_Hydrolase"/>
</dbReference>
<comment type="caution">
    <text evidence="4">The sequence shown here is derived from an EMBL/GenBank/DDBJ whole genome shotgun (WGS) entry which is preliminary data.</text>
</comment>
<evidence type="ECO:0000313" key="5">
    <source>
        <dbReference type="Proteomes" id="UP000295371"/>
    </source>
</evidence>
<accession>A0A4V3ENI7</accession>
<dbReference type="AlphaFoldDB" id="A0A4V3ENI7"/>
<dbReference type="Pfam" id="PF00795">
    <property type="entry name" value="CN_hydrolase"/>
    <property type="match status" value="1"/>
</dbReference>
<dbReference type="PANTHER" id="PTHR46044:SF1">
    <property type="entry name" value="CN HYDROLASE DOMAIN-CONTAINING PROTEIN"/>
    <property type="match status" value="1"/>
</dbReference>
<dbReference type="OrthoDB" id="9811121at2"/>
<comment type="similarity">
    <text evidence="1">Belongs to the carbon-nitrogen hydrolase superfamily. Nitrilase family.</text>
</comment>
<dbReference type="GO" id="GO:0018822">
    <property type="term" value="F:nitrile hydratase activity"/>
    <property type="evidence" value="ECO:0007669"/>
    <property type="project" value="TreeGrafter"/>
</dbReference>
<protein>
    <submittedName>
        <fullName evidence="4">Nitrilase</fullName>
    </submittedName>
</protein>
<evidence type="ECO:0000313" key="4">
    <source>
        <dbReference type="EMBL" id="TDT33938.1"/>
    </source>
</evidence>
<dbReference type="InterPro" id="IPR036526">
    <property type="entry name" value="C-N_Hydrolase_sf"/>
</dbReference>
<gene>
    <name evidence="4" type="ORF">CLV29_1574</name>
</gene>
<name>A0A4V3ENI7_9ACTN</name>